<evidence type="ECO:0000259" key="2">
    <source>
        <dbReference type="Pfam" id="PF07883"/>
    </source>
</evidence>
<reference evidence="3 4" key="1">
    <citation type="submission" date="2018-04" db="EMBL/GenBank/DDBJ databases">
        <title>Sphingobacterium cortibacter sp. nov.</title>
        <authorList>
            <person name="Li Y."/>
        </authorList>
    </citation>
    <scope>NUCLEOTIDE SEQUENCE [LARGE SCALE GENOMIC DNA]</scope>
    <source>
        <strain evidence="3 4">2c-3</strain>
    </source>
</reference>
<comment type="caution">
    <text evidence="3">The sequence shown here is derived from an EMBL/GenBank/DDBJ whole genome shotgun (WGS) entry which is preliminary data.</text>
</comment>
<accession>A0A2T8HH16</accession>
<dbReference type="OrthoDB" id="9802489at2"/>
<dbReference type="InterPro" id="IPR011051">
    <property type="entry name" value="RmlC_Cupin_sf"/>
</dbReference>
<sequence>MKNLKKLAPLAIAMIVAACDNTTQSNNADAQKSGNMPAENELVFERGEKVNSSNFTGGTVWLKNLVDADSINQTAVGSVTFEAGARTKWHSHPAGQIILAIDGQGYYQEEGKEKVIVKKGEVMKCPSDVPHWHGASDHSHFVQVAITSRENGETLWLEEVSDEEYNK</sequence>
<dbReference type="SUPFAM" id="SSF51182">
    <property type="entry name" value="RmlC-like cupins"/>
    <property type="match status" value="1"/>
</dbReference>
<proteinExistence type="predicted"/>
<keyword evidence="1" id="KW-0732">Signal</keyword>
<dbReference type="PANTHER" id="PTHR43698:SF1">
    <property type="entry name" value="BLL4564 PROTEIN"/>
    <property type="match status" value="1"/>
</dbReference>
<dbReference type="AlphaFoldDB" id="A0A2T8HH16"/>
<feature type="chain" id="PRO_5015675350" evidence="1">
    <location>
        <begin position="19"/>
        <end position="167"/>
    </location>
</feature>
<dbReference type="Pfam" id="PF07883">
    <property type="entry name" value="Cupin_2"/>
    <property type="match status" value="1"/>
</dbReference>
<dbReference type="PROSITE" id="PS51257">
    <property type="entry name" value="PROKAR_LIPOPROTEIN"/>
    <property type="match status" value="1"/>
</dbReference>
<evidence type="ECO:0000313" key="3">
    <source>
        <dbReference type="EMBL" id="PVH24724.1"/>
    </source>
</evidence>
<dbReference type="Gene3D" id="2.60.120.10">
    <property type="entry name" value="Jelly Rolls"/>
    <property type="match status" value="1"/>
</dbReference>
<evidence type="ECO:0000313" key="4">
    <source>
        <dbReference type="Proteomes" id="UP000245627"/>
    </source>
</evidence>
<dbReference type="Proteomes" id="UP000245627">
    <property type="component" value="Unassembled WGS sequence"/>
</dbReference>
<feature type="domain" description="Cupin type-2" evidence="2">
    <location>
        <begin position="79"/>
        <end position="137"/>
    </location>
</feature>
<dbReference type="EMBL" id="QDKG01000004">
    <property type="protein sequence ID" value="PVH24724.1"/>
    <property type="molecule type" value="Genomic_DNA"/>
</dbReference>
<organism evidence="3 4">
    <name type="scientific">Sphingobacterium corticibacter</name>
    <dbReference type="NCBI Taxonomy" id="2171749"/>
    <lineage>
        <taxon>Bacteria</taxon>
        <taxon>Pseudomonadati</taxon>
        <taxon>Bacteroidota</taxon>
        <taxon>Sphingobacteriia</taxon>
        <taxon>Sphingobacteriales</taxon>
        <taxon>Sphingobacteriaceae</taxon>
        <taxon>Sphingobacterium</taxon>
    </lineage>
</organism>
<dbReference type="PANTHER" id="PTHR43698">
    <property type="entry name" value="RIBD C-TERMINAL DOMAIN CONTAINING PROTEIN"/>
    <property type="match status" value="1"/>
</dbReference>
<dbReference type="InterPro" id="IPR013096">
    <property type="entry name" value="Cupin_2"/>
</dbReference>
<feature type="signal peptide" evidence="1">
    <location>
        <begin position="1"/>
        <end position="18"/>
    </location>
</feature>
<dbReference type="RefSeq" id="WP_116776360.1">
    <property type="nucleotide sequence ID" value="NZ_QDKG01000004.1"/>
</dbReference>
<evidence type="ECO:0000256" key="1">
    <source>
        <dbReference type="SAM" id="SignalP"/>
    </source>
</evidence>
<dbReference type="CDD" id="cd02233">
    <property type="entry name" value="cupin_HNL-like"/>
    <property type="match status" value="1"/>
</dbReference>
<name>A0A2T8HH16_9SPHI</name>
<dbReference type="InterPro" id="IPR047263">
    <property type="entry name" value="HNL-like_cupin"/>
</dbReference>
<keyword evidence="4" id="KW-1185">Reference proteome</keyword>
<dbReference type="InterPro" id="IPR014710">
    <property type="entry name" value="RmlC-like_jellyroll"/>
</dbReference>
<gene>
    <name evidence="3" type="ORF">DC487_11365</name>
</gene>
<protein>
    <submittedName>
        <fullName evidence="3">Cupin domain-containing protein</fullName>
    </submittedName>
</protein>